<evidence type="ECO:0000313" key="1">
    <source>
        <dbReference type="EMBL" id="AZS50858.1"/>
    </source>
</evidence>
<dbReference type="AlphaFoldDB" id="A0A3Q9JJC3"/>
<protein>
    <submittedName>
        <fullName evidence="1">Uncharacterized protein</fullName>
    </submittedName>
</protein>
<dbReference type="EMBL" id="CP029822">
    <property type="protein sequence ID" value="AZS50858.1"/>
    <property type="molecule type" value="Genomic_DNA"/>
</dbReference>
<dbReference type="KEGG" id="emo:DM558_08715"/>
<proteinExistence type="predicted"/>
<dbReference type="RefSeq" id="WP_127163502.1">
    <property type="nucleotide sequence ID" value="NZ_CP029822.1"/>
</dbReference>
<name>A0A3Q9JJC3_9GAMM</name>
<accession>A0A3Q9JJC3</accession>
<keyword evidence="2" id="KW-1185">Reference proteome</keyword>
<organism evidence="1 2">
    <name type="scientific">Entomomonas moraniae</name>
    <dbReference type="NCBI Taxonomy" id="2213226"/>
    <lineage>
        <taxon>Bacteria</taxon>
        <taxon>Pseudomonadati</taxon>
        <taxon>Pseudomonadota</taxon>
        <taxon>Gammaproteobacteria</taxon>
        <taxon>Pseudomonadales</taxon>
        <taxon>Pseudomonadaceae</taxon>
        <taxon>Entomomonas</taxon>
    </lineage>
</organism>
<dbReference type="Proteomes" id="UP000273143">
    <property type="component" value="Chromosome"/>
</dbReference>
<sequence length="448" mass="50321">MAIENNFIHYTTIYLSRREEILIHSIIALYSSNDGFKWINNGSNARVVMVGSDVKKSSDPSVDPFATITKEQVVCVLGDMFYPKNARALVRIDLPIRALQLVDRLSEIERNYIQTEFSLNYVAASHLAKPNGSKQQIMPEEASSINPLLNRDGMIDFVTTKPTALAEENKRDDQKNDEGVITHLELFKTLDLELEANKLEAKKEAKPFSLELVESLEQEQVYAKKVVNLKLNPTVERSDPLSNKISTFSPISDSVNLKEEIRLAPPTLTDVVSEMPEVMVNKIVDDSQLNNKSVKDKDVNLIDEKDSLINSPSDDDLSKDNALQMVRQNMVEDLIENLPIQAEDKSPRIKLLRWPKADLIQQHPGNAILASMVINMPMSVSDMAKQSDLPVSVCQRFFDAVVSVNVAEYVDQIVSNSEDVSDQPINTNTSKRKGILYRIRAALGLVRK</sequence>
<reference evidence="2" key="1">
    <citation type="submission" date="2018-06" db="EMBL/GenBank/DDBJ databases">
        <title>Complete genome of Pseudomonas insecticola strain QZS01.</title>
        <authorList>
            <person name="Wang J."/>
            <person name="Su Q."/>
        </authorList>
    </citation>
    <scope>NUCLEOTIDE SEQUENCE [LARGE SCALE GENOMIC DNA]</scope>
    <source>
        <strain evidence="2">QZS01</strain>
    </source>
</reference>
<evidence type="ECO:0000313" key="2">
    <source>
        <dbReference type="Proteomes" id="UP000273143"/>
    </source>
</evidence>
<gene>
    <name evidence="1" type="ORF">DM558_08715</name>
</gene>